<dbReference type="EMBL" id="VSSQ01065726">
    <property type="protein sequence ID" value="MPN18404.1"/>
    <property type="molecule type" value="Genomic_DNA"/>
</dbReference>
<keyword evidence="1" id="KW-0812">Transmembrane</keyword>
<sequence>MENDSCLPPQKPSEESLLAAIVSGFIAGVTATIAILGLFKRK</sequence>
<reference evidence="2" key="1">
    <citation type="submission" date="2019-08" db="EMBL/GenBank/DDBJ databases">
        <authorList>
            <person name="Kucharzyk K."/>
            <person name="Murdoch R.W."/>
            <person name="Higgins S."/>
            <person name="Loffler F."/>
        </authorList>
    </citation>
    <scope>NUCLEOTIDE SEQUENCE</scope>
</reference>
<protein>
    <submittedName>
        <fullName evidence="2">Uncharacterized protein</fullName>
    </submittedName>
</protein>
<keyword evidence="1" id="KW-0472">Membrane</keyword>
<dbReference type="AlphaFoldDB" id="A0A645G2P1"/>
<accession>A0A645G2P1</accession>
<evidence type="ECO:0000256" key="1">
    <source>
        <dbReference type="SAM" id="Phobius"/>
    </source>
</evidence>
<evidence type="ECO:0000313" key="2">
    <source>
        <dbReference type="EMBL" id="MPN18404.1"/>
    </source>
</evidence>
<proteinExistence type="predicted"/>
<organism evidence="2">
    <name type="scientific">bioreactor metagenome</name>
    <dbReference type="NCBI Taxonomy" id="1076179"/>
    <lineage>
        <taxon>unclassified sequences</taxon>
        <taxon>metagenomes</taxon>
        <taxon>ecological metagenomes</taxon>
    </lineage>
</organism>
<feature type="transmembrane region" description="Helical" evidence="1">
    <location>
        <begin position="17"/>
        <end position="39"/>
    </location>
</feature>
<name>A0A645G2P1_9ZZZZ</name>
<gene>
    <name evidence="2" type="ORF">SDC9_165764</name>
</gene>
<comment type="caution">
    <text evidence="2">The sequence shown here is derived from an EMBL/GenBank/DDBJ whole genome shotgun (WGS) entry which is preliminary data.</text>
</comment>
<keyword evidence="1" id="KW-1133">Transmembrane helix</keyword>